<keyword evidence="1" id="KW-0472">Membrane</keyword>
<dbReference type="EMBL" id="CP032568">
    <property type="protein sequence ID" value="AYF78153.1"/>
    <property type="molecule type" value="Genomic_DNA"/>
</dbReference>
<name>A0A386ZLI7_9NOCA</name>
<keyword evidence="3" id="KW-1185">Reference proteome</keyword>
<protein>
    <submittedName>
        <fullName evidence="2">Uncharacterized protein</fullName>
    </submittedName>
</protein>
<sequence>MSPNTMTAAAVLAVSQPTADGGPFEQIASKFLGLLWAFSGWVGLAAFLGGAAVYAYQKWTMQNSSVLGWLGGVLLLIGCGAMGATIINWAMGSGS</sequence>
<evidence type="ECO:0000313" key="2">
    <source>
        <dbReference type="EMBL" id="AYF78153.1"/>
    </source>
</evidence>
<feature type="transmembrane region" description="Helical" evidence="1">
    <location>
        <begin position="31"/>
        <end position="54"/>
    </location>
</feature>
<reference evidence="2 3" key="1">
    <citation type="submission" date="2018-09" db="EMBL/GenBank/DDBJ databases">
        <title>Nocardia yunnanensis sp. nov., an actinomycete isolated from a soil sample.</title>
        <authorList>
            <person name="Zhang J."/>
        </authorList>
    </citation>
    <scope>NUCLEOTIDE SEQUENCE [LARGE SCALE GENOMIC DNA]</scope>
    <source>
        <strain evidence="2 3">CFHS0054</strain>
    </source>
</reference>
<proteinExistence type="predicted"/>
<accession>A0A386ZLI7</accession>
<gene>
    <name evidence="2" type="ORF">D7D52_34860</name>
</gene>
<evidence type="ECO:0000256" key="1">
    <source>
        <dbReference type="SAM" id="Phobius"/>
    </source>
</evidence>
<feature type="transmembrane region" description="Helical" evidence="1">
    <location>
        <begin position="66"/>
        <end position="91"/>
    </location>
</feature>
<keyword evidence="1" id="KW-1133">Transmembrane helix</keyword>
<organism evidence="2 3">
    <name type="scientific">Nocardia yunnanensis</name>
    <dbReference type="NCBI Taxonomy" id="2382165"/>
    <lineage>
        <taxon>Bacteria</taxon>
        <taxon>Bacillati</taxon>
        <taxon>Actinomycetota</taxon>
        <taxon>Actinomycetes</taxon>
        <taxon>Mycobacteriales</taxon>
        <taxon>Nocardiaceae</taxon>
        <taxon>Nocardia</taxon>
    </lineage>
</organism>
<dbReference type="KEGG" id="nyu:D7D52_34860"/>
<keyword evidence="1" id="KW-0812">Transmembrane</keyword>
<dbReference type="OrthoDB" id="4565079at2"/>
<dbReference type="RefSeq" id="WP_120743236.1">
    <property type="nucleotide sequence ID" value="NZ_CP032568.1"/>
</dbReference>
<evidence type="ECO:0000313" key="3">
    <source>
        <dbReference type="Proteomes" id="UP000267164"/>
    </source>
</evidence>
<dbReference type="AlphaFoldDB" id="A0A386ZLI7"/>
<dbReference type="Proteomes" id="UP000267164">
    <property type="component" value="Chromosome"/>
</dbReference>